<keyword evidence="8" id="KW-1185">Reference proteome</keyword>
<feature type="region of interest" description="Disordered" evidence="4">
    <location>
        <begin position="250"/>
        <end position="418"/>
    </location>
</feature>
<reference evidence="7" key="1">
    <citation type="submission" date="2020-06" db="EMBL/GenBank/DDBJ databases">
        <title>Draft genome of Bugula neritina, a colonial animal packing powerful symbionts and potential medicines.</title>
        <authorList>
            <person name="Rayko M."/>
        </authorList>
    </citation>
    <scope>NUCLEOTIDE SEQUENCE [LARGE SCALE GENOMIC DNA]</scope>
    <source>
        <strain evidence="7">Kwan_BN1</strain>
    </source>
</reference>
<feature type="domain" description="CUB" evidence="6">
    <location>
        <begin position="90"/>
        <end position="222"/>
    </location>
</feature>
<dbReference type="PANTHER" id="PTHR24251">
    <property type="entry name" value="OVOCHYMASE-RELATED"/>
    <property type="match status" value="1"/>
</dbReference>
<dbReference type="OrthoDB" id="9971251at2759"/>
<comment type="caution">
    <text evidence="7">The sequence shown here is derived from an EMBL/GenBank/DDBJ whole genome shotgun (WGS) entry which is preliminary data.</text>
</comment>
<dbReference type="SMART" id="SM00042">
    <property type="entry name" value="CUB"/>
    <property type="match status" value="1"/>
</dbReference>
<dbReference type="PROSITE" id="PS01180">
    <property type="entry name" value="CUB"/>
    <property type="match status" value="1"/>
</dbReference>
<keyword evidence="5" id="KW-1133">Transmembrane helix</keyword>
<feature type="compositionally biased region" description="Polar residues" evidence="4">
    <location>
        <begin position="274"/>
        <end position="297"/>
    </location>
</feature>
<gene>
    <name evidence="7" type="ORF">EB796_013915</name>
</gene>
<keyword evidence="5" id="KW-0472">Membrane</keyword>
<accession>A0A7J7JP12</accession>
<comment type="caution">
    <text evidence="3">Lacks conserved residue(s) required for the propagation of feature annotation.</text>
</comment>
<name>A0A7J7JP12_BUGNE</name>
<evidence type="ECO:0000313" key="8">
    <source>
        <dbReference type="Proteomes" id="UP000593567"/>
    </source>
</evidence>
<feature type="compositionally biased region" description="Polar residues" evidence="4">
    <location>
        <begin position="354"/>
        <end position="370"/>
    </location>
</feature>
<dbReference type="CDD" id="cd00041">
    <property type="entry name" value="CUB"/>
    <property type="match status" value="1"/>
</dbReference>
<sequence length="700" mass="76428">MEDIDKQLRAFQHRVKAFILLFLLLHILTLGICLHLILSQIYIKDTPVQSAATVTSEQHHSGFAEYDDLGSKHSRSHQRITKVKREVEDCGHTLYIPINHQQKFKFQSPNYPRNYRNNLVCEWKFVLGFPKPAAYVGSAVLDEVALNLSFVGPIFIEDSIGCIYDSLEVRGGSSTGPLLTTENLCGINKTHNAITFNGPISVTFRSDGVGTARGFSAEVSVTFSRASRPNVNINPLLSPTFEILSSASYNSMSKPQKPSLVSKPAAEEEEAPNLRSSSVPHFVDRSSSPAASFNTPGLINPSDKGESQQNLITADGSASFQNSNNNLGPPELRFPDGTKAVHQQSQHDIRELSETAQHSNSHHNAANEFTPTKGETTTNSSNEGSSYESVGQINNVSGNENNNDDHNNGPGTSNVSNSNFTEFDGYSWSKNIDYFNGNGNGFNNNHYYNGNNGNGNGYNNNHYYNGNNGNGNGNVNYDIVGNINRKYSGADNGVFNARFNGHSNANSNGNFGHRNNNHGSSAFVPAVTFVQYGRFGCALGKKFYDGYLVGFSNSGSQTLQCSPLPNQINPEGVTLESGPELVAARFNLSETGVQPLIDVYHNKVIRCSLCQVPQAETITVIGWNTCNAGREWFRAYHGYLMAAESNHGTSQPICMDINPEVTEGYGTDPAAPEVKLVRSGRGLWVEQKAVPCVVCIKAKR</sequence>
<evidence type="ECO:0000256" key="5">
    <source>
        <dbReference type="SAM" id="Phobius"/>
    </source>
</evidence>
<keyword evidence="2" id="KW-1015">Disulfide bond</keyword>
<feature type="compositionally biased region" description="Low complexity" evidence="4">
    <location>
        <begin position="374"/>
        <end position="401"/>
    </location>
</feature>
<feature type="compositionally biased region" description="Polar residues" evidence="4">
    <location>
        <begin position="409"/>
        <end position="418"/>
    </location>
</feature>
<dbReference type="Proteomes" id="UP000593567">
    <property type="component" value="Unassembled WGS sequence"/>
</dbReference>
<organism evidence="7 8">
    <name type="scientific">Bugula neritina</name>
    <name type="common">Brown bryozoan</name>
    <name type="synonym">Sertularia neritina</name>
    <dbReference type="NCBI Taxonomy" id="10212"/>
    <lineage>
        <taxon>Eukaryota</taxon>
        <taxon>Metazoa</taxon>
        <taxon>Spiralia</taxon>
        <taxon>Lophotrochozoa</taxon>
        <taxon>Bryozoa</taxon>
        <taxon>Gymnolaemata</taxon>
        <taxon>Cheilostomatida</taxon>
        <taxon>Flustrina</taxon>
        <taxon>Buguloidea</taxon>
        <taxon>Bugulidae</taxon>
        <taxon>Bugula</taxon>
    </lineage>
</organism>
<dbReference type="SUPFAM" id="SSF49854">
    <property type="entry name" value="Spermadhesin, CUB domain"/>
    <property type="match status" value="1"/>
</dbReference>
<protein>
    <recommendedName>
        <fullName evidence="6">CUB domain-containing protein</fullName>
    </recommendedName>
</protein>
<dbReference type="AlphaFoldDB" id="A0A7J7JP12"/>
<evidence type="ECO:0000256" key="1">
    <source>
        <dbReference type="ARBA" id="ARBA00022737"/>
    </source>
</evidence>
<keyword evidence="5" id="KW-0812">Transmembrane</keyword>
<dbReference type="EMBL" id="VXIV02002027">
    <property type="protein sequence ID" value="KAF6027775.1"/>
    <property type="molecule type" value="Genomic_DNA"/>
</dbReference>
<proteinExistence type="predicted"/>
<evidence type="ECO:0000256" key="4">
    <source>
        <dbReference type="SAM" id="MobiDB-lite"/>
    </source>
</evidence>
<feature type="transmembrane region" description="Helical" evidence="5">
    <location>
        <begin position="17"/>
        <end position="38"/>
    </location>
</feature>
<feature type="compositionally biased region" description="Polar residues" evidence="4">
    <location>
        <begin position="307"/>
        <end position="327"/>
    </location>
</feature>
<dbReference type="InterPro" id="IPR035914">
    <property type="entry name" value="Sperma_CUB_dom_sf"/>
</dbReference>
<keyword evidence="1" id="KW-0677">Repeat</keyword>
<dbReference type="Pfam" id="PF00431">
    <property type="entry name" value="CUB"/>
    <property type="match status" value="1"/>
</dbReference>
<evidence type="ECO:0000256" key="3">
    <source>
        <dbReference type="PROSITE-ProRule" id="PRU00059"/>
    </source>
</evidence>
<dbReference type="InterPro" id="IPR000859">
    <property type="entry name" value="CUB_dom"/>
</dbReference>
<dbReference type="Gene3D" id="2.60.120.290">
    <property type="entry name" value="Spermadhesin, CUB domain"/>
    <property type="match status" value="1"/>
</dbReference>
<evidence type="ECO:0000259" key="6">
    <source>
        <dbReference type="PROSITE" id="PS01180"/>
    </source>
</evidence>
<evidence type="ECO:0000256" key="2">
    <source>
        <dbReference type="ARBA" id="ARBA00023157"/>
    </source>
</evidence>
<evidence type="ECO:0000313" key="7">
    <source>
        <dbReference type="EMBL" id="KAF6027775.1"/>
    </source>
</evidence>